<keyword evidence="3" id="KW-1185">Reference proteome</keyword>
<evidence type="ECO:0000313" key="3">
    <source>
        <dbReference type="Proteomes" id="UP000316621"/>
    </source>
</evidence>
<gene>
    <name evidence="2" type="ORF">C5167_000977</name>
</gene>
<evidence type="ECO:0000256" key="1">
    <source>
        <dbReference type="SAM" id="SignalP"/>
    </source>
</evidence>
<proteinExistence type="predicted"/>
<protein>
    <recommendedName>
        <fullName evidence="4">Hydrophobic seed protein domain-containing protein</fullName>
    </recommendedName>
</protein>
<dbReference type="EMBL" id="CM010723">
    <property type="protein sequence ID" value="RZC76843.1"/>
    <property type="molecule type" value="Genomic_DNA"/>
</dbReference>
<dbReference type="Gramene" id="RZC76843">
    <property type="protein sequence ID" value="RZC76843"/>
    <property type="gene ID" value="C5167_000977"/>
</dbReference>
<reference evidence="2 3" key="1">
    <citation type="journal article" date="2018" name="Science">
        <title>The opium poppy genome and morphinan production.</title>
        <authorList>
            <person name="Guo L."/>
            <person name="Winzer T."/>
            <person name="Yang X."/>
            <person name="Li Y."/>
            <person name="Ning Z."/>
            <person name="He Z."/>
            <person name="Teodor R."/>
            <person name="Lu Y."/>
            <person name="Bowser T.A."/>
            <person name="Graham I.A."/>
            <person name="Ye K."/>
        </authorList>
    </citation>
    <scope>NUCLEOTIDE SEQUENCE [LARGE SCALE GENOMIC DNA]</scope>
    <source>
        <strain evidence="3">cv. HN1</strain>
        <tissue evidence="2">Leaves</tissue>
    </source>
</reference>
<evidence type="ECO:0008006" key="4">
    <source>
        <dbReference type="Google" id="ProtNLM"/>
    </source>
</evidence>
<dbReference type="Proteomes" id="UP000316621">
    <property type="component" value="Chromosome 9"/>
</dbReference>
<dbReference type="AlphaFoldDB" id="A0A4Y7KU22"/>
<evidence type="ECO:0000313" key="2">
    <source>
        <dbReference type="EMBL" id="RZC76843.1"/>
    </source>
</evidence>
<sequence>MAKICGSSFLSFFFVLAVLFAAEMATTEAQLVCDVGKLVILGGGPCTTCLARCLKKYPLPLLIAHVCVPVLGTDVCACCLVDQTA</sequence>
<organism evidence="2 3">
    <name type="scientific">Papaver somniferum</name>
    <name type="common">Opium poppy</name>
    <dbReference type="NCBI Taxonomy" id="3469"/>
    <lineage>
        <taxon>Eukaryota</taxon>
        <taxon>Viridiplantae</taxon>
        <taxon>Streptophyta</taxon>
        <taxon>Embryophyta</taxon>
        <taxon>Tracheophyta</taxon>
        <taxon>Spermatophyta</taxon>
        <taxon>Magnoliopsida</taxon>
        <taxon>Ranunculales</taxon>
        <taxon>Papaveraceae</taxon>
        <taxon>Papaveroideae</taxon>
        <taxon>Papaver</taxon>
    </lineage>
</organism>
<keyword evidence="1" id="KW-0732">Signal</keyword>
<feature type="chain" id="PRO_5021359531" description="Hydrophobic seed protein domain-containing protein" evidence="1">
    <location>
        <begin position="30"/>
        <end position="85"/>
    </location>
</feature>
<accession>A0A4Y7KU22</accession>
<name>A0A4Y7KU22_PAPSO</name>
<feature type="signal peptide" evidence="1">
    <location>
        <begin position="1"/>
        <end position="29"/>
    </location>
</feature>